<name>A0ABD5NVP4_9EURY</name>
<evidence type="ECO:0000313" key="4">
    <source>
        <dbReference type="Proteomes" id="UP001595821"/>
    </source>
</evidence>
<reference evidence="3 4" key="1">
    <citation type="journal article" date="2014" name="Int. J. Syst. Evol. Microbiol.">
        <title>Complete genome sequence of Corynebacterium casei LMG S-19264T (=DSM 44701T), isolated from a smear-ripened cheese.</title>
        <authorList>
            <consortium name="US DOE Joint Genome Institute (JGI-PGF)"/>
            <person name="Walter F."/>
            <person name="Albersmeier A."/>
            <person name="Kalinowski J."/>
            <person name="Ruckert C."/>
        </authorList>
    </citation>
    <scope>NUCLEOTIDE SEQUENCE [LARGE SCALE GENOMIC DNA]</scope>
    <source>
        <strain evidence="3 4">IBRC-M 10912</strain>
    </source>
</reference>
<dbReference type="PANTHER" id="PTHR43866">
    <property type="entry name" value="MALONATE-SEMIALDEHYDE DEHYDROGENASE"/>
    <property type="match status" value="1"/>
</dbReference>
<dbReference type="Gene3D" id="3.40.309.10">
    <property type="entry name" value="Aldehyde Dehydrogenase, Chain A, domain 2"/>
    <property type="match status" value="1"/>
</dbReference>
<dbReference type="Proteomes" id="UP001595821">
    <property type="component" value="Unassembled WGS sequence"/>
</dbReference>
<evidence type="ECO:0000256" key="1">
    <source>
        <dbReference type="SAM" id="MobiDB-lite"/>
    </source>
</evidence>
<dbReference type="CDD" id="cd07085">
    <property type="entry name" value="ALDH_F6_MMSDH"/>
    <property type="match status" value="1"/>
</dbReference>
<feature type="compositionally biased region" description="Polar residues" evidence="1">
    <location>
        <begin position="1"/>
        <end position="10"/>
    </location>
</feature>
<dbReference type="InterPro" id="IPR016161">
    <property type="entry name" value="Ald_DH/histidinol_DH"/>
</dbReference>
<dbReference type="InterPro" id="IPR016162">
    <property type="entry name" value="Ald_DH_N"/>
</dbReference>
<dbReference type="NCBIfam" id="TIGR01722">
    <property type="entry name" value="MMSDH"/>
    <property type="match status" value="1"/>
</dbReference>
<dbReference type="PANTHER" id="PTHR43866:SF4">
    <property type="entry name" value="MALONATE-SEMIALDEHYDE DEHYDROGENASE"/>
    <property type="match status" value="1"/>
</dbReference>
<evidence type="ECO:0000259" key="2">
    <source>
        <dbReference type="Pfam" id="PF00171"/>
    </source>
</evidence>
<keyword evidence="3" id="KW-0560">Oxidoreductase</keyword>
<dbReference type="AlphaFoldDB" id="A0ABD5NVP4"/>
<protein>
    <submittedName>
        <fullName evidence="3">CoA-acylating methylmalonate-semialdehyde dehydrogenase</fullName>
        <ecNumber evidence="3">1.2.1.-</ecNumber>
    </submittedName>
</protein>
<dbReference type="FunFam" id="3.40.309.10:FF:000002">
    <property type="entry name" value="Methylmalonate-semialdehyde dehydrogenase (Acylating)"/>
    <property type="match status" value="1"/>
</dbReference>
<dbReference type="InterPro" id="IPR016163">
    <property type="entry name" value="Ald_DH_C"/>
</dbReference>
<dbReference type="Pfam" id="PF00171">
    <property type="entry name" value="Aldedh"/>
    <property type="match status" value="1"/>
</dbReference>
<evidence type="ECO:0000313" key="3">
    <source>
        <dbReference type="EMBL" id="MFC4246028.1"/>
    </source>
</evidence>
<feature type="region of interest" description="Disordered" evidence="1">
    <location>
        <begin position="1"/>
        <end position="48"/>
    </location>
</feature>
<organism evidence="3 4">
    <name type="scientific">Natribaculum luteum</name>
    <dbReference type="NCBI Taxonomy" id="1586232"/>
    <lineage>
        <taxon>Archaea</taxon>
        <taxon>Methanobacteriati</taxon>
        <taxon>Methanobacteriota</taxon>
        <taxon>Stenosarchaea group</taxon>
        <taxon>Halobacteria</taxon>
        <taxon>Halobacteriales</taxon>
        <taxon>Natrialbaceae</taxon>
        <taxon>Natribaculum</taxon>
    </lineage>
</organism>
<dbReference type="EMBL" id="JBHSDJ010000009">
    <property type="protein sequence ID" value="MFC4246028.1"/>
    <property type="molecule type" value="Genomic_DNA"/>
</dbReference>
<dbReference type="EC" id="1.2.1.-" evidence="3"/>
<feature type="domain" description="Aldehyde dehydrogenase" evidence="2">
    <location>
        <begin position="22"/>
        <end position="481"/>
    </location>
</feature>
<gene>
    <name evidence="3" type="ORF">ACFOZ7_03315</name>
</gene>
<dbReference type="SUPFAM" id="SSF53720">
    <property type="entry name" value="ALDH-like"/>
    <property type="match status" value="1"/>
</dbReference>
<sequence>MSDEQATSTLERPVRNYVGGEWVEPSGDDRQTVVDSTTGERIAETPFSSDADVDRAVETTQAAFEEWRHRPIEERVQPLFEFKDLLEERIDELASVIVAEHGKTIDEARGELRRGIENVEVACGAPTLMQAGSIQHAAPGIDERAIRHPLGVFTAITPFNFPGMIPLWFLPYAVATGNAFVLKPSEKTPLTARALIETLAETSLPEGVVSLVNGGPRTVTQLLEHEDVVGASFVGSTPVAKTIYETAAENGKRVQAQGGAKNHVVVSDSANLEYAAEKTISSAFANSGQRCLANPIAIVHEDVYDEFAERIVDRAAALEVGPGGNPTTEMGPLVSEERVETVREYVEAGVDEGASLLLDGREADVPNDGFYLGPTIFGDVTREMSIAREEIFGPVLGLVRAESFEDALETVNASRYGNAASLFTERGREAREFRLHVEAGNVGVNVGTAAPMAFFHFGGQKDSFFGDLHAQAEDVIRFYTDETVYIERWPDAE</sequence>
<accession>A0ABD5NVP4</accession>
<dbReference type="GO" id="GO:0016491">
    <property type="term" value="F:oxidoreductase activity"/>
    <property type="evidence" value="ECO:0007669"/>
    <property type="project" value="UniProtKB-KW"/>
</dbReference>
<dbReference type="InterPro" id="IPR015590">
    <property type="entry name" value="Aldehyde_DH_dom"/>
</dbReference>
<proteinExistence type="predicted"/>
<dbReference type="GeneID" id="71856149"/>
<comment type="caution">
    <text evidence="3">The sequence shown here is derived from an EMBL/GenBank/DDBJ whole genome shotgun (WGS) entry which is preliminary data.</text>
</comment>
<dbReference type="Gene3D" id="3.40.605.10">
    <property type="entry name" value="Aldehyde Dehydrogenase, Chain A, domain 1"/>
    <property type="match status" value="1"/>
</dbReference>
<dbReference type="RefSeq" id="WP_246976622.1">
    <property type="nucleotide sequence ID" value="NZ_CP095398.1"/>
</dbReference>
<dbReference type="InterPro" id="IPR010061">
    <property type="entry name" value="MeMal-semiAld_DH"/>
</dbReference>